<keyword evidence="1" id="KW-1133">Transmembrane helix</keyword>
<dbReference type="InterPro" id="IPR010559">
    <property type="entry name" value="Sig_transdc_His_kin_internal"/>
</dbReference>
<evidence type="ECO:0000259" key="2">
    <source>
        <dbReference type="Pfam" id="PF06580"/>
    </source>
</evidence>
<dbReference type="GO" id="GO:0016020">
    <property type="term" value="C:membrane"/>
    <property type="evidence" value="ECO:0007669"/>
    <property type="project" value="InterPro"/>
</dbReference>
<keyword evidence="1" id="KW-0812">Transmembrane</keyword>
<evidence type="ECO:0000256" key="1">
    <source>
        <dbReference type="SAM" id="Phobius"/>
    </source>
</evidence>
<dbReference type="PANTHER" id="PTHR34220:SF7">
    <property type="entry name" value="SENSOR HISTIDINE KINASE YPDA"/>
    <property type="match status" value="1"/>
</dbReference>
<feature type="transmembrane region" description="Helical" evidence="1">
    <location>
        <begin position="47"/>
        <end position="65"/>
    </location>
</feature>
<dbReference type="PANTHER" id="PTHR34220">
    <property type="entry name" value="SENSOR HISTIDINE KINASE YPDA"/>
    <property type="match status" value="1"/>
</dbReference>
<proteinExistence type="predicted"/>
<comment type="caution">
    <text evidence="3">The sequence shown here is derived from an EMBL/GenBank/DDBJ whole genome shotgun (WGS) entry which is preliminary data.</text>
</comment>
<reference evidence="3 4" key="1">
    <citation type="submission" date="2018-05" db="EMBL/GenBank/DDBJ databases">
        <title>Chitinophaga sp. K3CV102501T nov., isolated from isolated from a monsoon evergreen broad-leaved forest soil.</title>
        <authorList>
            <person name="Lv Y."/>
        </authorList>
    </citation>
    <scope>NUCLEOTIDE SEQUENCE [LARGE SCALE GENOMIC DNA]</scope>
    <source>
        <strain evidence="3 4">GDMCC 1.1325</strain>
    </source>
</reference>
<feature type="transmembrane region" description="Helical" evidence="1">
    <location>
        <begin position="7"/>
        <end position="27"/>
    </location>
</feature>
<protein>
    <recommendedName>
        <fullName evidence="2">Signal transduction histidine kinase internal region domain-containing protein</fullName>
    </recommendedName>
</protein>
<dbReference type="Pfam" id="PF06580">
    <property type="entry name" value="His_kinase"/>
    <property type="match status" value="1"/>
</dbReference>
<evidence type="ECO:0000313" key="4">
    <source>
        <dbReference type="Proteomes" id="UP000253410"/>
    </source>
</evidence>
<dbReference type="SUPFAM" id="SSF55874">
    <property type="entry name" value="ATPase domain of HSP90 chaperone/DNA topoisomerase II/histidine kinase"/>
    <property type="match status" value="1"/>
</dbReference>
<dbReference type="GO" id="GO:0000155">
    <property type="term" value="F:phosphorelay sensor kinase activity"/>
    <property type="evidence" value="ECO:0007669"/>
    <property type="project" value="InterPro"/>
</dbReference>
<feature type="transmembrane region" description="Helical" evidence="1">
    <location>
        <begin position="72"/>
        <end position="94"/>
    </location>
</feature>
<organism evidence="3 4">
    <name type="scientific">Chitinophaga flava</name>
    <dbReference type="NCBI Taxonomy" id="2259036"/>
    <lineage>
        <taxon>Bacteria</taxon>
        <taxon>Pseudomonadati</taxon>
        <taxon>Bacteroidota</taxon>
        <taxon>Chitinophagia</taxon>
        <taxon>Chitinophagales</taxon>
        <taxon>Chitinophagaceae</taxon>
        <taxon>Chitinophaga</taxon>
    </lineage>
</organism>
<dbReference type="AlphaFoldDB" id="A0A365XWG1"/>
<accession>A0A365XWG1</accession>
<feature type="domain" description="Signal transduction histidine kinase internal region" evidence="2">
    <location>
        <begin position="157"/>
        <end position="232"/>
    </location>
</feature>
<dbReference type="Proteomes" id="UP000253410">
    <property type="component" value="Unassembled WGS sequence"/>
</dbReference>
<dbReference type="EMBL" id="QFFJ01000002">
    <property type="protein sequence ID" value="RBL90044.1"/>
    <property type="molecule type" value="Genomic_DNA"/>
</dbReference>
<sequence>MPKPFFLTKTWPVILIIWAMDMVLTSFQVRMQGLPDGEALQLGLMESFPGVLCAILLCYWLLPFFMKHRRMFLFALLAVVICLITSLITVYLSLPTLCNSARKVMADPQLCGLQTMFPGHFIGLLFTSGTICGIRFYQEYAKTLIDHEQLRTTHLEAELTLLRGQLDPHSMFNMMNSIHVLIERDASQAADMVLEFSDILRYQLYDASKPAIPLQQEVTYLQNYVNVENKRRCHELEVTCNWEPQLPLCYISPLILTPFVENAYKHVSQFTDQPNFIRIDLFLEGDTLFFVVKNSKEPSLDTPNAMPRHKGIGLVNVQKRLALLYPDQHCLSIEETADLFVVYLEIKINVLQ</sequence>
<keyword evidence="4" id="KW-1185">Reference proteome</keyword>
<dbReference type="OrthoDB" id="9809908at2"/>
<evidence type="ECO:0000313" key="3">
    <source>
        <dbReference type="EMBL" id="RBL90044.1"/>
    </source>
</evidence>
<gene>
    <name evidence="3" type="ORF">DF182_26600</name>
</gene>
<dbReference type="InterPro" id="IPR036890">
    <property type="entry name" value="HATPase_C_sf"/>
</dbReference>
<name>A0A365XWG1_9BACT</name>
<keyword evidence="1" id="KW-0472">Membrane</keyword>
<dbReference type="InterPro" id="IPR050640">
    <property type="entry name" value="Bact_2-comp_sensor_kinase"/>
</dbReference>